<sequence length="142" mass="16157">MGQQQQPFANPRQCTSLIPAKRNIKPTKSLFQDTPCGRLQRKIEKMEQHPNFNIGAGMIKNHFGVPSIIKIHAPWSTAQRSAHWLINQEHTNQQRRNCQASQEDTNHSIKPQTAPSRPGATKTITHRIRTADISLNRPPDQQ</sequence>
<comment type="caution">
    <text evidence="2">The sequence shown here is derived from an EMBL/GenBank/DDBJ whole genome shotgun (WGS) entry which is preliminary data.</text>
</comment>
<evidence type="ECO:0000256" key="1">
    <source>
        <dbReference type="SAM" id="MobiDB-lite"/>
    </source>
</evidence>
<accession>A0AAD3S803</accession>
<dbReference type="AlphaFoldDB" id="A0AAD3S803"/>
<protein>
    <submittedName>
        <fullName evidence="2">Uncharacterized protein</fullName>
    </submittedName>
</protein>
<keyword evidence="3" id="KW-1185">Reference proteome</keyword>
<proteinExistence type="predicted"/>
<feature type="region of interest" description="Disordered" evidence="1">
    <location>
        <begin position="91"/>
        <end position="142"/>
    </location>
</feature>
<feature type="compositionally biased region" description="Polar residues" evidence="1">
    <location>
        <begin position="91"/>
        <end position="115"/>
    </location>
</feature>
<reference evidence="2" key="1">
    <citation type="submission" date="2023-05" db="EMBL/GenBank/DDBJ databases">
        <title>Nepenthes gracilis genome sequencing.</title>
        <authorList>
            <person name="Fukushima K."/>
        </authorList>
    </citation>
    <scope>NUCLEOTIDE SEQUENCE</scope>
    <source>
        <strain evidence="2">SING2019-196</strain>
    </source>
</reference>
<gene>
    <name evidence="2" type="ORF">Nepgr_008042</name>
</gene>
<name>A0AAD3S803_NEPGR</name>
<organism evidence="2 3">
    <name type="scientific">Nepenthes gracilis</name>
    <name type="common">Slender pitcher plant</name>
    <dbReference type="NCBI Taxonomy" id="150966"/>
    <lineage>
        <taxon>Eukaryota</taxon>
        <taxon>Viridiplantae</taxon>
        <taxon>Streptophyta</taxon>
        <taxon>Embryophyta</taxon>
        <taxon>Tracheophyta</taxon>
        <taxon>Spermatophyta</taxon>
        <taxon>Magnoliopsida</taxon>
        <taxon>eudicotyledons</taxon>
        <taxon>Gunneridae</taxon>
        <taxon>Pentapetalae</taxon>
        <taxon>Caryophyllales</taxon>
        <taxon>Nepenthaceae</taxon>
        <taxon>Nepenthes</taxon>
    </lineage>
</organism>
<evidence type="ECO:0000313" key="2">
    <source>
        <dbReference type="EMBL" id="GMH06202.1"/>
    </source>
</evidence>
<dbReference type="Proteomes" id="UP001279734">
    <property type="component" value="Unassembled WGS sequence"/>
</dbReference>
<evidence type="ECO:0000313" key="3">
    <source>
        <dbReference type="Proteomes" id="UP001279734"/>
    </source>
</evidence>
<dbReference type="EMBL" id="BSYO01000006">
    <property type="protein sequence ID" value="GMH06202.1"/>
    <property type="molecule type" value="Genomic_DNA"/>
</dbReference>